<dbReference type="EMBL" id="BOMP01000080">
    <property type="protein sequence ID" value="GIE41908.1"/>
    <property type="molecule type" value="Genomic_DNA"/>
</dbReference>
<evidence type="ECO:0000256" key="1">
    <source>
        <dbReference type="ARBA" id="ARBA00023015"/>
    </source>
</evidence>
<evidence type="ECO:0000256" key="3">
    <source>
        <dbReference type="ARBA" id="ARBA00023163"/>
    </source>
</evidence>
<feature type="domain" description="HTH gntR-type" evidence="4">
    <location>
        <begin position="4"/>
        <end position="71"/>
    </location>
</feature>
<organism evidence="6 7">
    <name type="scientific">Actinoplanes lobatus</name>
    <dbReference type="NCBI Taxonomy" id="113568"/>
    <lineage>
        <taxon>Bacteria</taxon>
        <taxon>Bacillati</taxon>
        <taxon>Actinomycetota</taxon>
        <taxon>Actinomycetes</taxon>
        <taxon>Micromonosporales</taxon>
        <taxon>Micromonosporaceae</taxon>
        <taxon>Actinoplanes</taxon>
    </lineage>
</organism>
<comment type="caution">
    <text evidence="6">The sequence shown here is derived from an EMBL/GenBank/DDBJ whole genome shotgun (WGS) entry which is preliminary data.</text>
</comment>
<dbReference type="Gene3D" id="1.20.120.530">
    <property type="entry name" value="GntR ligand-binding domain-like"/>
    <property type="match status" value="1"/>
</dbReference>
<dbReference type="PANTHER" id="PTHR43537:SF24">
    <property type="entry name" value="GLUCONATE OPERON TRANSCRIPTIONAL REPRESSOR"/>
    <property type="match status" value="1"/>
</dbReference>
<evidence type="ECO:0000313" key="5">
    <source>
        <dbReference type="EMBL" id="GIE41908.1"/>
    </source>
</evidence>
<sequence>MPAAPVVAAVRDAVREGILQGEFTPGERLVETDLMSRFGATRFAVRAALAELCAEGLIEVPPRRGARVRKVSTHEAVEVTEIRMVVDGLVAARAAERITDQQAAELAETVALLRRAAETGAQRRYRDLEQHLHDLIRRIAAHRTADTVTETLRGRLLRHQFILSLLPARPEVSLDRHERIVTAILDRDPEAAEAAMRAQIAATITALRAMQHLESLP</sequence>
<evidence type="ECO:0000313" key="6">
    <source>
        <dbReference type="EMBL" id="MBB4750298.1"/>
    </source>
</evidence>
<dbReference type="AlphaFoldDB" id="A0A7W7HGU5"/>
<gene>
    <name evidence="5" type="ORF">Alo02nite_48060</name>
    <name evidence="6" type="ORF">BJ964_004459</name>
</gene>
<dbReference type="SMART" id="SM00895">
    <property type="entry name" value="FCD"/>
    <property type="match status" value="1"/>
</dbReference>
<dbReference type="Pfam" id="PF00392">
    <property type="entry name" value="GntR"/>
    <property type="match status" value="1"/>
</dbReference>
<dbReference type="InterPro" id="IPR036390">
    <property type="entry name" value="WH_DNA-bd_sf"/>
</dbReference>
<dbReference type="Proteomes" id="UP000590511">
    <property type="component" value="Unassembled WGS sequence"/>
</dbReference>
<dbReference type="GO" id="GO:0003700">
    <property type="term" value="F:DNA-binding transcription factor activity"/>
    <property type="evidence" value="ECO:0007669"/>
    <property type="project" value="InterPro"/>
</dbReference>
<reference evidence="6 7" key="1">
    <citation type="submission" date="2020-08" db="EMBL/GenBank/DDBJ databases">
        <title>Sequencing the genomes of 1000 actinobacteria strains.</title>
        <authorList>
            <person name="Klenk H.-P."/>
        </authorList>
    </citation>
    <scope>NUCLEOTIDE SEQUENCE [LARGE SCALE GENOMIC DNA]</scope>
    <source>
        <strain evidence="6 7">DSM 43150</strain>
    </source>
</reference>
<evidence type="ECO:0000313" key="8">
    <source>
        <dbReference type="Proteomes" id="UP000631312"/>
    </source>
</evidence>
<dbReference type="GO" id="GO:0003677">
    <property type="term" value="F:DNA binding"/>
    <property type="evidence" value="ECO:0007669"/>
    <property type="project" value="UniProtKB-KW"/>
</dbReference>
<name>A0A7W7HGU5_9ACTN</name>
<dbReference type="Pfam" id="PF07729">
    <property type="entry name" value="FCD"/>
    <property type="match status" value="1"/>
</dbReference>
<dbReference type="SMART" id="SM00345">
    <property type="entry name" value="HTH_GNTR"/>
    <property type="match status" value="1"/>
</dbReference>
<dbReference type="EMBL" id="JACHNC010000001">
    <property type="protein sequence ID" value="MBB4750298.1"/>
    <property type="molecule type" value="Genomic_DNA"/>
</dbReference>
<dbReference type="SUPFAM" id="SSF46785">
    <property type="entry name" value="Winged helix' DNA-binding domain"/>
    <property type="match status" value="1"/>
</dbReference>
<dbReference type="CDD" id="cd07377">
    <property type="entry name" value="WHTH_GntR"/>
    <property type="match status" value="1"/>
</dbReference>
<dbReference type="Gene3D" id="1.10.10.10">
    <property type="entry name" value="Winged helix-like DNA-binding domain superfamily/Winged helix DNA-binding domain"/>
    <property type="match status" value="1"/>
</dbReference>
<protein>
    <submittedName>
        <fullName evidence="5 6">GntR family transcriptional regulator</fullName>
    </submittedName>
</protein>
<dbReference type="SUPFAM" id="SSF48008">
    <property type="entry name" value="GntR ligand-binding domain-like"/>
    <property type="match status" value="1"/>
</dbReference>
<keyword evidence="2 6" id="KW-0238">DNA-binding</keyword>
<reference evidence="5 8" key="2">
    <citation type="submission" date="2021-01" db="EMBL/GenBank/DDBJ databases">
        <title>Whole genome shotgun sequence of Actinoplanes lobatus NBRC 12513.</title>
        <authorList>
            <person name="Komaki H."/>
            <person name="Tamura T."/>
        </authorList>
    </citation>
    <scope>NUCLEOTIDE SEQUENCE [LARGE SCALE GENOMIC DNA]</scope>
    <source>
        <strain evidence="5 8">NBRC 12513</strain>
    </source>
</reference>
<dbReference type="PANTHER" id="PTHR43537">
    <property type="entry name" value="TRANSCRIPTIONAL REGULATOR, GNTR FAMILY"/>
    <property type="match status" value="1"/>
</dbReference>
<dbReference type="InterPro" id="IPR008920">
    <property type="entry name" value="TF_FadR/GntR_C"/>
</dbReference>
<proteinExistence type="predicted"/>
<dbReference type="InterPro" id="IPR000524">
    <property type="entry name" value="Tscrpt_reg_HTH_GntR"/>
</dbReference>
<keyword evidence="8" id="KW-1185">Reference proteome</keyword>
<dbReference type="InterPro" id="IPR036388">
    <property type="entry name" value="WH-like_DNA-bd_sf"/>
</dbReference>
<keyword evidence="1" id="KW-0805">Transcription regulation</keyword>
<evidence type="ECO:0000313" key="7">
    <source>
        <dbReference type="Proteomes" id="UP000590511"/>
    </source>
</evidence>
<evidence type="ECO:0000259" key="4">
    <source>
        <dbReference type="PROSITE" id="PS50949"/>
    </source>
</evidence>
<dbReference type="InterPro" id="IPR011711">
    <property type="entry name" value="GntR_C"/>
</dbReference>
<keyword evidence="3" id="KW-0804">Transcription</keyword>
<evidence type="ECO:0000256" key="2">
    <source>
        <dbReference type="ARBA" id="ARBA00023125"/>
    </source>
</evidence>
<dbReference type="RefSeq" id="WP_229806924.1">
    <property type="nucleotide sequence ID" value="NZ_BOMP01000080.1"/>
</dbReference>
<accession>A0A7W7HGU5</accession>
<dbReference type="PROSITE" id="PS50949">
    <property type="entry name" value="HTH_GNTR"/>
    <property type="match status" value="1"/>
</dbReference>
<dbReference type="Proteomes" id="UP000631312">
    <property type="component" value="Unassembled WGS sequence"/>
</dbReference>